<keyword evidence="13 27" id="KW-1133">Transmembrane helix</keyword>
<dbReference type="FunFam" id="1.10.287.770:FF:000001">
    <property type="entry name" value="Acid-sensing ion channel subunit 1"/>
    <property type="match status" value="1"/>
</dbReference>
<feature type="compositionally biased region" description="Low complexity" evidence="26">
    <location>
        <begin position="665"/>
        <end position="677"/>
    </location>
</feature>
<feature type="region of interest" description="Disordered" evidence="26">
    <location>
        <begin position="758"/>
        <end position="788"/>
    </location>
</feature>
<keyword evidence="31" id="KW-1185">Reference proteome</keyword>
<feature type="compositionally biased region" description="Pro residues" evidence="26">
    <location>
        <begin position="295"/>
        <end position="309"/>
    </location>
</feature>
<keyword evidence="16 27" id="KW-0472">Membrane</keyword>
<feature type="transmembrane region" description="Helical" evidence="27">
    <location>
        <begin position="1465"/>
        <end position="1484"/>
    </location>
</feature>
<keyword evidence="11" id="KW-0039">Anion exchange</keyword>
<dbReference type="Pfam" id="PF00955">
    <property type="entry name" value="HCO3_cotransp"/>
    <property type="match status" value="1"/>
</dbReference>
<dbReference type="Gene3D" id="3.40.930.10">
    <property type="entry name" value="Mannitol-specific EII, Chain A"/>
    <property type="match status" value="1"/>
</dbReference>
<feature type="transmembrane region" description="Helical" evidence="27">
    <location>
        <begin position="1565"/>
        <end position="1584"/>
    </location>
</feature>
<feature type="transmembrane region" description="Helical" evidence="27">
    <location>
        <begin position="1408"/>
        <end position="1428"/>
    </location>
</feature>
<keyword evidence="6" id="KW-0050">Antiport</keyword>
<feature type="domain" description="Bicarbonate transporter-like transmembrane" evidence="28">
    <location>
        <begin position="1148"/>
        <end position="1694"/>
    </location>
</feature>
<dbReference type="InterPro" id="IPR016152">
    <property type="entry name" value="PTrfase/Anion_transptr"/>
</dbReference>
<evidence type="ECO:0000259" key="29">
    <source>
        <dbReference type="Pfam" id="PF07565"/>
    </source>
</evidence>
<feature type="transmembrane region" description="Helical" evidence="27">
    <location>
        <begin position="1294"/>
        <end position="1312"/>
    </location>
</feature>
<dbReference type="NCBIfam" id="TIGR00834">
    <property type="entry name" value="ae"/>
    <property type="match status" value="1"/>
</dbReference>
<feature type="transmembrane region" description="Helical" evidence="27">
    <location>
        <begin position="1177"/>
        <end position="1198"/>
    </location>
</feature>
<dbReference type="EMBL" id="KB031043">
    <property type="protein sequence ID" value="ELK05175.1"/>
    <property type="molecule type" value="Genomic_DNA"/>
</dbReference>
<evidence type="ECO:0000256" key="27">
    <source>
        <dbReference type="SAM" id="Phobius"/>
    </source>
</evidence>
<evidence type="ECO:0000313" key="30">
    <source>
        <dbReference type="EMBL" id="ELK05175.1"/>
    </source>
</evidence>
<comment type="subcellular location">
    <subcellularLocation>
        <location evidence="1">Apical cell membrane</location>
        <topology evidence="1">Multi-pass membrane protein</topology>
    </subcellularLocation>
    <subcellularLocation>
        <location evidence="2">Basolateral cell membrane</location>
        <topology evidence="2">Multi-pass membrane protein</topology>
    </subcellularLocation>
</comment>
<evidence type="ECO:0000256" key="4">
    <source>
        <dbReference type="ARBA" id="ARBA00021514"/>
    </source>
</evidence>
<dbReference type="PRINTS" id="PR01231">
    <property type="entry name" value="HCO3TRNSPORT"/>
</dbReference>
<dbReference type="FunFam" id="3.40.930.10:FF:000004">
    <property type="entry name" value="Anion exchange protein"/>
    <property type="match status" value="1"/>
</dbReference>
<dbReference type="Proteomes" id="UP000010552">
    <property type="component" value="Unassembled WGS sequence"/>
</dbReference>
<evidence type="ECO:0000256" key="2">
    <source>
        <dbReference type="ARBA" id="ARBA00004554"/>
    </source>
</evidence>
<gene>
    <name evidence="30" type="ORF">PAL_GLEAN10007548</name>
</gene>
<evidence type="ECO:0000256" key="13">
    <source>
        <dbReference type="ARBA" id="ARBA00022989"/>
    </source>
</evidence>
<keyword evidence="17" id="KW-0564">Palmitate</keyword>
<dbReference type="Pfam" id="PF00858">
    <property type="entry name" value="ASC"/>
    <property type="match status" value="1"/>
</dbReference>
<evidence type="ECO:0000256" key="10">
    <source>
        <dbReference type="ARBA" id="ARBA00022553"/>
    </source>
</evidence>
<feature type="compositionally biased region" description="Basic residues" evidence="26">
    <location>
        <begin position="566"/>
        <end position="582"/>
    </location>
</feature>
<feature type="compositionally biased region" description="Basic residues" evidence="26">
    <location>
        <begin position="548"/>
        <end position="557"/>
    </location>
</feature>
<sequence>MKPLSGAEEARRPASDIRVFASSCTLHGLGHVFGPGRLTPRRGLWAVAVLLSLAAFLYQVAERVRYYGEFHHETALDEVESHQLTFPAVTLCNINPLRRSRLTPNDLHWAGPALLGLEPTEHTAFLRALGRPPAPPGFMPSPTFDTARLYARAGHALEDMLLDCRYRGQPCGPENFTTTLTRMGQCYTFNSGADGAEPLTTPKGGMGNGLEVMLDVQQDEYLPVWKDMEETLYEAGIRVQIHSQEEPPAIDQLGFGAAPGYQTFVSCQEQQLSFLPPPWGDCSSSSLDPDFEPEPSGPLDPRSPSPGPTPPYTLMGCRLACETRYVVRKCGCRMMHMPGSSPVCSPQQYKDCANPALDAMLRKDTCTCSNPCASTRYAKELSMVRMPSRSATRYLARKYNRSEAYILENVLVLDVFFEALNYETVEQKKAYEVPELLGDIGGQMGLFIGASLLTILEILDYLCEVFRERVLGYFWNRKRSRQRHSGTNPPEPESSGSVAPRFPEQDEDELHRTLGVERFEEILQEAGSRGGEEPGRSYGEEDFEYHRQSSHHIHHPLSTHLPPDTRRRKTPQGPGRKPRRRPGASPTGETPTIEEGEEDEDEASEAEGPRALTQPSPASTPSSVQFFLQEDEGTDRKAERTSPSPPPPLPHQEAAPRATKGAQTGATVEEVVAVASGTAGGDDGGASGRPLAKAQPGHRSYSLQERRRIGSMTGAEQALLPRVPTDESEAQTLATADLDLMKSHRFEDVPGVRRHLVRKNAKGSVQSGREGREPGPTPRARPRAPHKPHEVFVELNELLLDKNQEPQWRETARWIKFEEDVEEETERWGKPHVASLSFRSLLELRRTLAHGAVLLDLDQQTLPGVAHQVVEQMVISDQIKAEDRANVLRALLLKHSHPSDEKEFSFPRNISAGSLGSLLGHHHGQGAESDPHVTEPLIGGVPETRLEVERERELPPPVPPAGITRSKSKHELKLLEKIPENAEATVVLVGCVEFLSRPTMAFVRLREAVELDAVLEVPVPVRFLFLLLGPSSANMDYHEIGRSISTLMSDKQFHEAAYLADEREDLLTAINAFLDCSVVLPPSEVQGEELLRSVAHFQRQMLKKREEQGRLLPAGAGLEPKSAQDKALLQMVEVASAVEDDPLRRTGRPFGGLIRDVRRRYPHYLSDFRDALDPQCLAAVIFIYFAALSPAITFGGLLGEKTQDLIGVSELIMSTALQGVVFCLLGAQPLLVIGFSGPLLVFEEAFFSFCSSNNLEYLVGRVWIGFWLVLLALLMVALEGSFLVRFVSRFTQEIFAFLISLIFIYETFYKLIKIFQEHPLHGCSVSNSSEADSGGEADGGDNTTWAGAGATLGPGNGSSAGPSGQGRPRGQPNTALLSLVLMAGTFFIAFFLRKFKNSRFFPGRVRRVIGDFGVPIAILIMVLVDYSIEDTYTQKLSVPSGFSVTAPEKRGWVINPLGENSSFPVWMMVASLLPAILVFILIFMETQITTLIISKKERMLQKGSGFHLDLLLIVAMGGICALFGLPWLAAATVRSVTHANALTVMSKAVAPGDKPKIQEVKEQRVTGLLVALLVGLSMVIGDLLRQIPLAVLFGIFLYMGVTSLNGIQFYERLHLLLMPPKHHPDVTYVKKVRTLRMHLFTALQLLCLALLWAVMSTAASLAFPFILILTVPLRMVVLTRIFTEREMKCLDANEAEPVFDEREGVDEYNEMPMPV</sequence>
<dbReference type="GO" id="GO:0015280">
    <property type="term" value="F:ligand-gated sodium channel activity"/>
    <property type="evidence" value="ECO:0007669"/>
    <property type="project" value="InterPro"/>
</dbReference>
<evidence type="ECO:0000256" key="19">
    <source>
        <dbReference type="ARBA" id="ARBA00023201"/>
    </source>
</evidence>
<feature type="compositionally biased region" description="Polar residues" evidence="26">
    <location>
        <begin position="613"/>
        <end position="626"/>
    </location>
</feature>
<evidence type="ECO:0000256" key="8">
    <source>
        <dbReference type="ARBA" id="ARBA00022475"/>
    </source>
</evidence>
<evidence type="ECO:0000256" key="11">
    <source>
        <dbReference type="ARBA" id="ARBA00022681"/>
    </source>
</evidence>
<evidence type="ECO:0000256" key="5">
    <source>
        <dbReference type="ARBA" id="ARBA00022448"/>
    </source>
</evidence>
<dbReference type="eggNOG" id="KOG1172">
    <property type="taxonomic scope" value="Eukaryota"/>
</dbReference>
<dbReference type="PRINTS" id="PR00165">
    <property type="entry name" value="ANIONEXCHNGR"/>
</dbReference>
<proteinExistence type="inferred from homology"/>
<dbReference type="InterPro" id="IPR001873">
    <property type="entry name" value="ENaC"/>
</dbReference>
<evidence type="ECO:0000256" key="16">
    <source>
        <dbReference type="ARBA" id="ARBA00023136"/>
    </source>
</evidence>
<evidence type="ECO:0000256" key="26">
    <source>
        <dbReference type="SAM" id="MobiDB-lite"/>
    </source>
</evidence>
<comment type="catalytic activity">
    <reaction evidence="24">
        <text>hydrogencarbonate(in) + chloride(out) = hydrogencarbonate(out) + chloride(in)</text>
        <dbReference type="Rhea" id="RHEA:72363"/>
        <dbReference type="ChEBI" id="CHEBI:17544"/>
        <dbReference type="ChEBI" id="CHEBI:17996"/>
    </reaction>
</comment>
<dbReference type="InterPro" id="IPR011531">
    <property type="entry name" value="HCO3_transpt-like_TM_dom"/>
</dbReference>
<keyword evidence="20" id="KW-0449">Lipoprotein</keyword>
<dbReference type="PANTHER" id="PTHR11453">
    <property type="entry name" value="ANION EXCHANGE PROTEIN"/>
    <property type="match status" value="1"/>
</dbReference>
<reference evidence="31" key="1">
    <citation type="journal article" date="2013" name="Science">
        <title>Comparative analysis of bat genomes provides insight into the evolution of flight and immunity.</title>
        <authorList>
            <person name="Zhang G."/>
            <person name="Cowled C."/>
            <person name="Shi Z."/>
            <person name="Huang Z."/>
            <person name="Bishop-Lilly K.A."/>
            <person name="Fang X."/>
            <person name="Wynne J.W."/>
            <person name="Xiong Z."/>
            <person name="Baker M.L."/>
            <person name="Zhao W."/>
            <person name="Tachedjian M."/>
            <person name="Zhu Y."/>
            <person name="Zhou P."/>
            <person name="Jiang X."/>
            <person name="Ng J."/>
            <person name="Yang L."/>
            <person name="Wu L."/>
            <person name="Xiao J."/>
            <person name="Feng Y."/>
            <person name="Chen Y."/>
            <person name="Sun X."/>
            <person name="Zhang Y."/>
            <person name="Marsh G.A."/>
            <person name="Crameri G."/>
            <person name="Broder C.C."/>
            <person name="Frey K.G."/>
            <person name="Wang L.F."/>
            <person name="Wang J."/>
        </authorList>
    </citation>
    <scope>NUCLEOTIDE SEQUENCE [LARGE SCALE GENOMIC DNA]</scope>
</reference>
<feature type="domain" description="Band 3 cytoplasmic" evidence="29">
    <location>
        <begin position="789"/>
        <end position="1086"/>
    </location>
</feature>
<dbReference type="NCBIfam" id="TIGR00859">
    <property type="entry name" value="ENaC"/>
    <property type="match status" value="1"/>
</dbReference>
<feature type="transmembrane region" description="Helical" evidence="27">
    <location>
        <begin position="1262"/>
        <end position="1287"/>
    </location>
</feature>
<dbReference type="Gene3D" id="1.10.287.770">
    <property type="entry name" value="YojJ-like"/>
    <property type="match status" value="1"/>
</dbReference>
<feature type="region of interest" description="Disordered" evidence="26">
    <location>
        <begin position="544"/>
        <end position="715"/>
    </location>
</feature>
<dbReference type="Gene3D" id="2.60.470.10">
    <property type="entry name" value="Acid-sensing ion channels like domains"/>
    <property type="match status" value="1"/>
</dbReference>
<dbReference type="InParanoid" id="L5K0Q8"/>
<evidence type="ECO:0000256" key="9">
    <source>
        <dbReference type="ARBA" id="ARBA00022481"/>
    </source>
</evidence>
<evidence type="ECO:0000256" key="21">
    <source>
        <dbReference type="ARBA" id="ARBA00023303"/>
    </source>
</evidence>
<dbReference type="FunFam" id="1.10.287.570:FF:000001">
    <property type="entry name" value="Anion exchange protein"/>
    <property type="match status" value="1"/>
</dbReference>
<dbReference type="InterPro" id="IPR018241">
    <property type="entry name" value="Anion_exchange_CS"/>
</dbReference>
<evidence type="ECO:0000256" key="15">
    <source>
        <dbReference type="ARBA" id="ARBA00023065"/>
    </source>
</evidence>
<evidence type="ECO:0000256" key="3">
    <source>
        <dbReference type="ARBA" id="ARBA00010993"/>
    </source>
</evidence>
<evidence type="ECO:0000256" key="1">
    <source>
        <dbReference type="ARBA" id="ARBA00004424"/>
    </source>
</evidence>
<comment type="similarity">
    <text evidence="3">Belongs to the anion exchanger (TC 2.A.31) family.</text>
</comment>
<keyword evidence="5" id="KW-0813">Transport</keyword>
<feature type="transmembrane region" description="Helical" evidence="27">
    <location>
        <begin position="1505"/>
        <end position="1529"/>
    </location>
</feature>
<feature type="region of interest" description="Disordered" evidence="26">
    <location>
        <begin position="917"/>
        <end position="937"/>
    </location>
</feature>
<evidence type="ECO:0000256" key="12">
    <source>
        <dbReference type="ARBA" id="ARBA00022692"/>
    </source>
</evidence>
<dbReference type="InterPro" id="IPR013769">
    <property type="entry name" value="Band3_cytoplasmic_dom"/>
</dbReference>
<keyword evidence="19" id="KW-0739">Sodium transport</keyword>
<organism evidence="30 31">
    <name type="scientific">Pteropus alecto</name>
    <name type="common">Black flying fox</name>
    <dbReference type="NCBI Taxonomy" id="9402"/>
    <lineage>
        <taxon>Eukaryota</taxon>
        <taxon>Metazoa</taxon>
        <taxon>Chordata</taxon>
        <taxon>Craniata</taxon>
        <taxon>Vertebrata</taxon>
        <taxon>Euteleostomi</taxon>
        <taxon>Mammalia</taxon>
        <taxon>Eutheria</taxon>
        <taxon>Laurasiatheria</taxon>
        <taxon>Chiroptera</taxon>
        <taxon>Yinpterochiroptera</taxon>
        <taxon>Pteropodoidea</taxon>
        <taxon>Pteropodidae</taxon>
        <taxon>Pteropodinae</taxon>
        <taxon>Pteropus</taxon>
    </lineage>
</organism>
<dbReference type="Gene3D" id="1.10.287.570">
    <property type="entry name" value="Helical hairpin bin"/>
    <property type="match status" value="1"/>
</dbReference>
<evidence type="ECO:0000256" key="6">
    <source>
        <dbReference type="ARBA" id="ARBA00022449"/>
    </source>
</evidence>
<dbReference type="STRING" id="9402.L5K0Q8"/>
<evidence type="ECO:0000256" key="20">
    <source>
        <dbReference type="ARBA" id="ARBA00023288"/>
    </source>
</evidence>
<dbReference type="FunCoup" id="L5K0Q8">
    <property type="interactions" value="1562"/>
</dbReference>
<dbReference type="GO" id="GO:0016323">
    <property type="term" value="C:basolateral plasma membrane"/>
    <property type="evidence" value="ECO:0007669"/>
    <property type="project" value="UniProtKB-SubCell"/>
</dbReference>
<protein>
    <recommendedName>
        <fullName evidence="4">Anion exchange protein 2</fullName>
    </recommendedName>
    <alternativeName>
        <fullName evidence="22">Solute carrier family 4 member 2</fullName>
    </alternativeName>
</protein>
<feature type="transmembrane region" description="Helical" evidence="27">
    <location>
        <begin position="1219"/>
        <end position="1242"/>
    </location>
</feature>
<keyword evidence="8" id="KW-1003">Cell membrane</keyword>
<evidence type="ECO:0000256" key="17">
    <source>
        <dbReference type="ARBA" id="ARBA00023139"/>
    </source>
</evidence>
<evidence type="ECO:0000259" key="28">
    <source>
        <dbReference type="Pfam" id="PF00955"/>
    </source>
</evidence>
<evidence type="ECO:0000256" key="23">
    <source>
        <dbReference type="ARBA" id="ARBA00036239"/>
    </source>
</evidence>
<keyword evidence="14" id="KW-0915">Sodium</keyword>
<dbReference type="PROSITE" id="PS01206">
    <property type="entry name" value="ASC"/>
    <property type="match status" value="1"/>
</dbReference>
<feature type="region of interest" description="Disordered" evidence="26">
    <location>
        <begin position="283"/>
        <end position="309"/>
    </location>
</feature>
<feature type="compositionally biased region" description="Acidic residues" evidence="26">
    <location>
        <begin position="592"/>
        <end position="605"/>
    </location>
</feature>
<feature type="transmembrane region" description="Helical" evidence="27">
    <location>
        <begin position="1375"/>
        <end position="1392"/>
    </location>
</feature>
<keyword evidence="18" id="KW-0325">Glycoprotein</keyword>
<dbReference type="InterPro" id="IPR003020">
    <property type="entry name" value="HCO3_transpt_euk"/>
</dbReference>
<comment type="function">
    <text evidence="25">This is one of the three pore-forming subunits of the heterotrimeric epithelial sodium channel (ENaC), a critical regulator of sodium balance and fluid homeostasis. ENaC operates in epithelial tissues, where it mediates the electrodiffusion of sodium ions from extracellular fluid through the apical membrane of cells, with water following osmotically. It plays a key role in maintaining sodium homeostasis through electrogenic sodium reabsorption in the kidneys. Additionally, ENaC is essential for airway surface liquid homeostasis, which is crucial for proper mucus clearance.</text>
</comment>
<dbReference type="PROSITE" id="PS00219">
    <property type="entry name" value="ANION_EXCHANGER_1"/>
    <property type="match status" value="1"/>
</dbReference>
<dbReference type="PRINTS" id="PR01188">
    <property type="entry name" value="ANIONEXHNGR2"/>
</dbReference>
<evidence type="ECO:0000256" key="24">
    <source>
        <dbReference type="ARBA" id="ARBA00049347"/>
    </source>
</evidence>
<evidence type="ECO:0000256" key="7">
    <source>
        <dbReference type="ARBA" id="ARBA00022461"/>
    </source>
</evidence>
<dbReference type="PROSITE" id="PS00220">
    <property type="entry name" value="ANION_EXCHANGER_2"/>
    <property type="match status" value="1"/>
</dbReference>
<keyword evidence="10" id="KW-0597">Phosphoprotein</keyword>
<feature type="region of interest" description="Disordered" evidence="26">
    <location>
        <begin position="481"/>
        <end position="506"/>
    </location>
</feature>
<keyword evidence="12 27" id="KW-0812">Transmembrane</keyword>
<dbReference type="PANTHER" id="PTHR11453:SF14">
    <property type="entry name" value="ANION EXCHANGE PROTEIN 2"/>
    <property type="match status" value="1"/>
</dbReference>
<feature type="compositionally biased region" description="Gly residues" evidence="26">
    <location>
        <begin position="678"/>
        <end position="687"/>
    </location>
</feature>
<evidence type="ECO:0000256" key="25">
    <source>
        <dbReference type="ARBA" id="ARBA00049941"/>
    </source>
</evidence>
<keyword evidence="15" id="KW-0406">Ion transport</keyword>
<keyword evidence="21" id="KW-0407">Ion channel</keyword>
<dbReference type="Pfam" id="PF07565">
    <property type="entry name" value="Band_3_cyto"/>
    <property type="match status" value="1"/>
</dbReference>
<comment type="catalytic activity">
    <reaction evidence="23">
        <text>Na(+)(in) = Na(+)(out)</text>
        <dbReference type="Rhea" id="RHEA:34963"/>
        <dbReference type="ChEBI" id="CHEBI:29101"/>
    </reaction>
</comment>
<dbReference type="InterPro" id="IPR001717">
    <property type="entry name" value="Anion_exchange"/>
</dbReference>
<dbReference type="GO" id="GO:0140900">
    <property type="term" value="F:chloride:bicarbonate antiporter activity"/>
    <property type="evidence" value="ECO:0007669"/>
    <property type="project" value="UniProtKB-ARBA"/>
</dbReference>
<dbReference type="InterPro" id="IPR020903">
    <property type="entry name" value="ENaC_CS"/>
</dbReference>
<accession>L5K0Q8</accession>
<evidence type="ECO:0000313" key="31">
    <source>
        <dbReference type="Proteomes" id="UP000010552"/>
    </source>
</evidence>
<dbReference type="SUPFAM" id="SSF55804">
    <property type="entry name" value="Phoshotransferase/anion transport protein"/>
    <property type="match status" value="1"/>
</dbReference>
<name>L5K0Q8_PTEAL</name>
<dbReference type="GO" id="GO:0051453">
    <property type="term" value="P:regulation of intracellular pH"/>
    <property type="evidence" value="ECO:0007669"/>
    <property type="project" value="TreeGrafter"/>
</dbReference>
<feature type="transmembrane region" description="Helical" evidence="27">
    <location>
        <begin position="1590"/>
        <end position="1610"/>
    </location>
</feature>
<evidence type="ECO:0000256" key="22">
    <source>
        <dbReference type="ARBA" id="ARBA00032360"/>
    </source>
</evidence>
<keyword evidence="7" id="KW-0894">Sodium channel</keyword>
<dbReference type="GO" id="GO:0016324">
    <property type="term" value="C:apical plasma membrane"/>
    <property type="evidence" value="ECO:0007669"/>
    <property type="project" value="UniProtKB-SubCell"/>
</dbReference>
<evidence type="ECO:0000256" key="18">
    <source>
        <dbReference type="ARBA" id="ARBA00023180"/>
    </source>
</evidence>
<keyword evidence="9" id="KW-0488">Methylation</keyword>
<dbReference type="InterPro" id="IPR002978">
    <property type="entry name" value="Anion_exchange_2"/>
</dbReference>
<dbReference type="InterPro" id="IPR004724">
    <property type="entry name" value="ENaC_chordates"/>
</dbReference>
<evidence type="ECO:0000256" key="14">
    <source>
        <dbReference type="ARBA" id="ARBA00023053"/>
    </source>
</evidence>